<organism evidence="2 3">
    <name type="scientific">Kibdelosporangium lantanae</name>
    <dbReference type="NCBI Taxonomy" id="1497396"/>
    <lineage>
        <taxon>Bacteria</taxon>
        <taxon>Bacillati</taxon>
        <taxon>Actinomycetota</taxon>
        <taxon>Actinomycetes</taxon>
        <taxon>Pseudonocardiales</taxon>
        <taxon>Pseudonocardiaceae</taxon>
        <taxon>Kibdelosporangium</taxon>
    </lineage>
</organism>
<reference evidence="3" key="1">
    <citation type="journal article" date="2019" name="Int. J. Syst. Evol. Microbiol.">
        <title>The Global Catalogue of Microorganisms (GCM) 10K type strain sequencing project: providing services to taxonomists for standard genome sequencing and annotation.</title>
        <authorList>
            <consortium name="The Broad Institute Genomics Platform"/>
            <consortium name="The Broad Institute Genome Sequencing Center for Infectious Disease"/>
            <person name="Wu L."/>
            <person name="Ma J."/>
        </authorList>
    </citation>
    <scope>NUCLEOTIDE SEQUENCE [LARGE SCALE GENOMIC DNA]</scope>
    <source>
        <strain evidence="3">JCM 31486</strain>
    </source>
</reference>
<dbReference type="Pfam" id="PF13581">
    <property type="entry name" value="HATPase_c_2"/>
    <property type="match status" value="1"/>
</dbReference>
<feature type="non-terminal residue" evidence="2">
    <location>
        <position position="1"/>
    </location>
</feature>
<sequence>ATAQADHLHLTVTDSGTWKVPQPTPTPYRGRGLVLMRALMHEVTVHSGSTGTTVHMHARIA</sequence>
<protein>
    <submittedName>
        <fullName evidence="2">ATP-binding protein</fullName>
    </submittedName>
</protein>
<dbReference type="Proteomes" id="UP001597045">
    <property type="component" value="Unassembled WGS sequence"/>
</dbReference>
<dbReference type="SUPFAM" id="SSF55874">
    <property type="entry name" value="ATPase domain of HSP90 chaperone/DNA topoisomerase II/histidine kinase"/>
    <property type="match status" value="1"/>
</dbReference>
<dbReference type="GO" id="GO:0005524">
    <property type="term" value="F:ATP binding"/>
    <property type="evidence" value="ECO:0007669"/>
    <property type="project" value="UniProtKB-KW"/>
</dbReference>
<dbReference type="EMBL" id="JBHTIS010003691">
    <property type="protein sequence ID" value="MFD1051560.1"/>
    <property type="molecule type" value="Genomic_DNA"/>
</dbReference>
<proteinExistence type="predicted"/>
<dbReference type="InterPro" id="IPR036890">
    <property type="entry name" value="HATPase_C_sf"/>
</dbReference>
<keyword evidence="2" id="KW-0067">ATP-binding</keyword>
<evidence type="ECO:0000259" key="1">
    <source>
        <dbReference type="Pfam" id="PF13581"/>
    </source>
</evidence>
<comment type="caution">
    <text evidence="2">The sequence shown here is derived from an EMBL/GenBank/DDBJ whole genome shotgun (WGS) entry which is preliminary data.</text>
</comment>
<accession>A0ABW3MPZ9</accession>
<dbReference type="InterPro" id="IPR003594">
    <property type="entry name" value="HATPase_dom"/>
</dbReference>
<evidence type="ECO:0000313" key="2">
    <source>
        <dbReference type="EMBL" id="MFD1051560.1"/>
    </source>
</evidence>
<dbReference type="CDD" id="cd16936">
    <property type="entry name" value="HATPase_RsbW-like"/>
    <property type="match status" value="1"/>
</dbReference>
<dbReference type="Gene3D" id="3.30.565.10">
    <property type="entry name" value="Histidine kinase-like ATPase, C-terminal domain"/>
    <property type="match status" value="1"/>
</dbReference>
<gene>
    <name evidence="2" type="ORF">ACFQ1S_41430</name>
</gene>
<keyword evidence="3" id="KW-1185">Reference proteome</keyword>
<name>A0ABW3MPZ9_9PSEU</name>
<feature type="domain" description="Histidine kinase/HSP90-like ATPase" evidence="1">
    <location>
        <begin position="2"/>
        <end position="56"/>
    </location>
</feature>
<keyword evidence="2" id="KW-0547">Nucleotide-binding</keyword>
<evidence type="ECO:0000313" key="3">
    <source>
        <dbReference type="Proteomes" id="UP001597045"/>
    </source>
</evidence>